<dbReference type="AlphaFoldDB" id="A0A816TMN9"/>
<dbReference type="Proteomes" id="UP000663834">
    <property type="component" value="Unassembled WGS sequence"/>
</dbReference>
<sequence>MGDKNHVVLEELLNAVTIISHQSKIYPGYSAFLHIHTAVAEVRLKRLLTLIDRKTGKETIEDPKFIKQNQAAFGIFELSQSGQTIGMEPFDDFPRLGRFALCNEGRIVAVGKVRQIMG</sequence>
<dbReference type="EMBL" id="CAJNRE010011103">
    <property type="protein sequence ID" value="CAF2098571.1"/>
    <property type="molecule type" value="Genomic_DNA"/>
</dbReference>
<dbReference type="Proteomes" id="UP000663824">
    <property type="component" value="Unassembled WGS sequence"/>
</dbReference>
<dbReference type="SUPFAM" id="SSF50465">
    <property type="entry name" value="EF-Tu/eEF-1alpha/eIF2-gamma C-terminal domain"/>
    <property type="match status" value="1"/>
</dbReference>
<dbReference type="GO" id="GO:0005525">
    <property type="term" value="F:GTP binding"/>
    <property type="evidence" value="ECO:0007669"/>
    <property type="project" value="UniProtKB-KW"/>
</dbReference>
<evidence type="ECO:0000313" key="7">
    <source>
        <dbReference type="EMBL" id="CAF4160165.1"/>
    </source>
</evidence>
<dbReference type="Proteomes" id="UP000681967">
    <property type="component" value="Unassembled WGS sequence"/>
</dbReference>
<dbReference type="EMBL" id="CAJOBH010010990">
    <property type="protein sequence ID" value="CAF4160165.1"/>
    <property type="molecule type" value="Genomic_DNA"/>
</dbReference>
<dbReference type="Pfam" id="PF22594">
    <property type="entry name" value="GTP-eEF1A_C"/>
    <property type="match status" value="1"/>
</dbReference>
<evidence type="ECO:0000256" key="1">
    <source>
        <dbReference type="ARBA" id="ARBA00022741"/>
    </source>
</evidence>
<evidence type="ECO:0000313" key="5">
    <source>
        <dbReference type="EMBL" id="CAF1678310.1"/>
    </source>
</evidence>
<dbReference type="EMBL" id="CAJNOV010011805">
    <property type="protein sequence ID" value="CAF1461686.1"/>
    <property type="molecule type" value="Genomic_DNA"/>
</dbReference>
<dbReference type="InterPro" id="IPR054696">
    <property type="entry name" value="GTP-eEF1A_C"/>
</dbReference>
<gene>
    <name evidence="7" type="ORF">BYL167_LOCUS21949</name>
    <name evidence="4" type="ORF">CJN711_LOCUS25128</name>
    <name evidence="8" type="ORF">GIL414_LOCUS20695</name>
    <name evidence="5" type="ORF">KQP761_LOCUS35927</name>
    <name evidence="6" type="ORF">MBJ925_LOCUS21842</name>
</gene>
<keyword evidence="1" id="KW-0547">Nucleotide-binding</keyword>
<dbReference type="Proteomes" id="UP000663855">
    <property type="component" value="Unassembled WGS sequence"/>
</dbReference>
<feature type="domain" description="GTP-eEF1A C-terminal" evidence="3">
    <location>
        <begin position="16"/>
        <end position="113"/>
    </location>
</feature>
<keyword evidence="2" id="KW-0342">GTP-binding</keyword>
<evidence type="ECO:0000313" key="8">
    <source>
        <dbReference type="EMBL" id="CAF4178806.1"/>
    </source>
</evidence>
<protein>
    <recommendedName>
        <fullName evidence="3">GTP-eEF1A C-terminal domain-containing protein</fullName>
    </recommendedName>
</protein>
<proteinExistence type="predicted"/>
<dbReference type="PANTHER" id="PTHR23115">
    <property type="entry name" value="TRANSLATION FACTOR"/>
    <property type="match status" value="1"/>
</dbReference>
<dbReference type="InterPro" id="IPR050100">
    <property type="entry name" value="TRAFAC_GTPase_members"/>
</dbReference>
<organism evidence="6 9">
    <name type="scientific">Rotaria magnacalcarata</name>
    <dbReference type="NCBI Taxonomy" id="392030"/>
    <lineage>
        <taxon>Eukaryota</taxon>
        <taxon>Metazoa</taxon>
        <taxon>Spiralia</taxon>
        <taxon>Gnathifera</taxon>
        <taxon>Rotifera</taxon>
        <taxon>Eurotatoria</taxon>
        <taxon>Bdelloidea</taxon>
        <taxon>Philodinida</taxon>
        <taxon>Philodinidae</taxon>
        <taxon>Rotaria</taxon>
    </lineage>
</organism>
<dbReference type="Gene3D" id="2.40.30.10">
    <property type="entry name" value="Translation factors"/>
    <property type="match status" value="1"/>
</dbReference>
<dbReference type="OrthoDB" id="342024at2759"/>
<comment type="caution">
    <text evidence="6">The sequence shown here is derived from an EMBL/GenBank/DDBJ whole genome shotgun (WGS) entry which is preliminary data.</text>
</comment>
<reference evidence="6" key="1">
    <citation type="submission" date="2021-02" db="EMBL/GenBank/DDBJ databases">
        <authorList>
            <person name="Nowell W R."/>
        </authorList>
    </citation>
    <scope>NUCLEOTIDE SEQUENCE</scope>
</reference>
<dbReference type="EMBL" id="CAJNOW010020271">
    <property type="protein sequence ID" value="CAF1678310.1"/>
    <property type="molecule type" value="Genomic_DNA"/>
</dbReference>
<dbReference type="InterPro" id="IPR009001">
    <property type="entry name" value="Transl_elong_EF1A/Init_IF2_C"/>
</dbReference>
<accession>A0A816TMN9</accession>
<evidence type="ECO:0000313" key="9">
    <source>
        <dbReference type="Proteomes" id="UP000663824"/>
    </source>
</evidence>
<evidence type="ECO:0000313" key="6">
    <source>
        <dbReference type="EMBL" id="CAF2098571.1"/>
    </source>
</evidence>
<dbReference type="Proteomes" id="UP000681720">
    <property type="component" value="Unassembled WGS sequence"/>
</dbReference>
<evidence type="ECO:0000313" key="4">
    <source>
        <dbReference type="EMBL" id="CAF1461686.1"/>
    </source>
</evidence>
<evidence type="ECO:0000259" key="3">
    <source>
        <dbReference type="Pfam" id="PF22594"/>
    </source>
</evidence>
<dbReference type="EMBL" id="CAJOBJ010014884">
    <property type="protein sequence ID" value="CAF4178806.1"/>
    <property type="molecule type" value="Genomic_DNA"/>
</dbReference>
<evidence type="ECO:0000256" key="2">
    <source>
        <dbReference type="ARBA" id="ARBA00023134"/>
    </source>
</evidence>
<name>A0A816TMN9_9BILA</name>